<feature type="transmembrane region" description="Helical" evidence="6">
    <location>
        <begin position="26"/>
        <end position="48"/>
    </location>
</feature>
<feature type="coiled-coil region" evidence="4">
    <location>
        <begin position="382"/>
        <end position="419"/>
    </location>
</feature>
<keyword evidence="4" id="KW-0175">Coiled coil</keyword>
<name>A0ABT3PHY2_9BACT</name>
<dbReference type="Proteomes" id="UP001207918">
    <property type="component" value="Unassembled WGS sequence"/>
</dbReference>
<dbReference type="Pfam" id="PF00015">
    <property type="entry name" value="MCPsignal"/>
    <property type="match status" value="1"/>
</dbReference>
<comment type="similarity">
    <text evidence="2">Belongs to the methyl-accepting chemotaxis (MCP) protein family.</text>
</comment>
<evidence type="ECO:0000256" key="3">
    <source>
        <dbReference type="PROSITE-ProRule" id="PRU00284"/>
    </source>
</evidence>
<evidence type="ECO:0000259" key="7">
    <source>
        <dbReference type="PROSITE" id="PS50111"/>
    </source>
</evidence>
<keyword evidence="3" id="KW-0807">Transducer</keyword>
<evidence type="ECO:0000256" key="1">
    <source>
        <dbReference type="ARBA" id="ARBA00022500"/>
    </source>
</evidence>
<proteinExistence type="inferred from homology"/>
<dbReference type="PANTHER" id="PTHR43531:SF11">
    <property type="entry name" value="METHYL-ACCEPTING CHEMOTAXIS PROTEIN 3"/>
    <property type="match status" value="1"/>
</dbReference>
<dbReference type="InterPro" id="IPR004089">
    <property type="entry name" value="MCPsignal_dom"/>
</dbReference>
<keyword evidence="6" id="KW-0812">Transmembrane</keyword>
<dbReference type="Gene3D" id="1.10.287.950">
    <property type="entry name" value="Methyl-accepting chemotaxis protein"/>
    <property type="match status" value="1"/>
</dbReference>
<dbReference type="PANTHER" id="PTHR43531">
    <property type="entry name" value="PROTEIN ICFG"/>
    <property type="match status" value="1"/>
</dbReference>
<dbReference type="SUPFAM" id="SSF58104">
    <property type="entry name" value="Methyl-accepting chemotaxis protein (MCP) signaling domain"/>
    <property type="match status" value="1"/>
</dbReference>
<dbReference type="InterPro" id="IPR051310">
    <property type="entry name" value="MCP_chemotaxis"/>
</dbReference>
<dbReference type="CDD" id="cd11386">
    <property type="entry name" value="MCP_signal"/>
    <property type="match status" value="1"/>
</dbReference>
<dbReference type="InterPro" id="IPR004090">
    <property type="entry name" value="Chemotax_Me-accpt_rcpt"/>
</dbReference>
<feature type="domain" description="Methyl-accepting transducer" evidence="7">
    <location>
        <begin position="363"/>
        <end position="592"/>
    </location>
</feature>
<evidence type="ECO:0000313" key="8">
    <source>
        <dbReference type="EMBL" id="MCW9705388.1"/>
    </source>
</evidence>
<feature type="transmembrane region" description="Helical" evidence="6">
    <location>
        <begin position="323"/>
        <end position="344"/>
    </location>
</feature>
<protein>
    <submittedName>
        <fullName evidence="8">Methyl-accepting chemotaxis protein</fullName>
    </submittedName>
</protein>
<keyword evidence="1" id="KW-0145">Chemotaxis</keyword>
<comment type="caution">
    <text evidence="8">The sequence shown here is derived from an EMBL/GenBank/DDBJ whole genome shotgun (WGS) entry which is preliminary data.</text>
</comment>
<evidence type="ECO:0000256" key="6">
    <source>
        <dbReference type="SAM" id="Phobius"/>
    </source>
</evidence>
<keyword evidence="9" id="KW-1185">Reference proteome</keyword>
<sequence>MDYIRNIVRKLVTKYGNNNQTIGKRILMIVGGGSLMTLLVGIAAIFYLNTINNYTNQLTDVNISEWDIANSIEKNMWAVGYNLTRYSATYKDTLYKRAVSQLDTVKKEIETGSTLAKKYEIDEFEQELKNMKLAYGNYRKSVQLFHQAIQELSQYRQNTGSASGEFVSSMDEYAAIASSNIQNSTDAQKIQQTQQKLAKADEITKGFLNNTSKLWQSEALNNAEKLTGLETNFNELRTDLGELYKGVSDPEGDMLLNIALAVLNDNVAAIKAMISARKTVDKQEQVRLAAYDKIISNAGTLAEQSRTWANEQGALTNATVSNAMWILAIGVIIAVIGAIVFGFIMSESVTHVLGDIIERLSAGARQVNDSAVQMSGGSQGLAESTNQQAAGLQETTASLEEMSAQSKQTAQNAKQAEVAMKEARPRVESGVEAMKRMDKAMEEIKESSLETSKIIKTIDDIAFQTNLLALNAAVEAARAGEAGKGFAVVAEEVRNLAQRSAEAAQNTSELIESSQESSERGAKVAGEVAENLEKIQDSVQSVNTLVVEISAASSEQQKGIEEMNSVMNNLDQNVQNDASNSEEFASSAEQLSSQANELTNIVDNLIDLAGLGNTSEVNNLNNRKEDSSSPSNGIDDDETYSSYGNDRDYRNDKLVPAENNTNGYRG</sequence>
<keyword evidence="6" id="KW-1133">Transmembrane helix</keyword>
<organism evidence="8 9">
    <name type="scientific">Fodinibius salsisoli</name>
    <dbReference type="NCBI Taxonomy" id="2820877"/>
    <lineage>
        <taxon>Bacteria</taxon>
        <taxon>Pseudomonadati</taxon>
        <taxon>Balneolota</taxon>
        <taxon>Balneolia</taxon>
        <taxon>Balneolales</taxon>
        <taxon>Balneolaceae</taxon>
        <taxon>Fodinibius</taxon>
    </lineage>
</organism>
<evidence type="ECO:0000256" key="4">
    <source>
        <dbReference type="SAM" id="Coils"/>
    </source>
</evidence>
<evidence type="ECO:0000256" key="5">
    <source>
        <dbReference type="SAM" id="MobiDB-lite"/>
    </source>
</evidence>
<feature type="compositionally biased region" description="Basic and acidic residues" evidence="5">
    <location>
        <begin position="645"/>
        <end position="655"/>
    </location>
</feature>
<dbReference type="PRINTS" id="PR00260">
    <property type="entry name" value="CHEMTRNSDUCR"/>
</dbReference>
<dbReference type="SMART" id="SM00283">
    <property type="entry name" value="MA"/>
    <property type="match status" value="1"/>
</dbReference>
<reference evidence="8 9" key="1">
    <citation type="submission" date="2021-03" db="EMBL/GenBank/DDBJ databases">
        <title>Aliifodinibius sp. nov., a new bacterium isolated from saline soil.</title>
        <authorList>
            <person name="Galisteo C."/>
            <person name="De La Haba R."/>
            <person name="Sanchez-Porro C."/>
            <person name="Ventosa A."/>
        </authorList>
    </citation>
    <scope>NUCLEOTIDE SEQUENCE [LARGE SCALE GENOMIC DNA]</scope>
    <source>
        <strain evidence="8 9">1BSP15-2V2</strain>
    </source>
</reference>
<dbReference type="PROSITE" id="PS50111">
    <property type="entry name" value="CHEMOTAXIS_TRANSDUC_2"/>
    <property type="match status" value="1"/>
</dbReference>
<evidence type="ECO:0000313" key="9">
    <source>
        <dbReference type="Proteomes" id="UP001207918"/>
    </source>
</evidence>
<gene>
    <name evidence="8" type="ORF">J6I44_00915</name>
</gene>
<feature type="region of interest" description="Disordered" evidence="5">
    <location>
        <begin position="505"/>
        <end position="525"/>
    </location>
</feature>
<keyword evidence="6" id="KW-0472">Membrane</keyword>
<dbReference type="EMBL" id="JAGGJA010000001">
    <property type="protein sequence ID" value="MCW9705388.1"/>
    <property type="molecule type" value="Genomic_DNA"/>
</dbReference>
<accession>A0ABT3PHY2</accession>
<evidence type="ECO:0000256" key="2">
    <source>
        <dbReference type="ARBA" id="ARBA00029447"/>
    </source>
</evidence>
<feature type="region of interest" description="Disordered" evidence="5">
    <location>
        <begin position="614"/>
        <end position="666"/>
    </location>
</feature>